<comment type="caution">
    <text evidence="2">The sequence shown here is derived from an EMBL/GenBank/DDBJ whole genome shotgun (WGS) entry which is preliminary data.</text>
</comment>
<evidence type="ECO:0000313" key="2">
    <source>
        <dbReference type="EMBL" id="TQS40401.1"/>
    </source>
</evidence>
<dbReference type="AlphaFoldDB" id="A0A545AGG3"/>
<dbReference type="EMBL" id="VIRS01000042">
    <property type="protein sequence ID" value="TQS40401.1"/>
    <property type="molecule type" value="Genomic_DNA"/>
</dbReference>
<evidence type="ECO:0000313" key="3">
    <source>
        <dbReference type="Proteomes" id="UP000317982"/>
    </source>
</evidence>
<sequence length="162" mass="17351">MPSVGFVEGLPRAAPAFDRLLDRLAGLGNPEDSLAARLVRAEIDNAALLLSQLENGSVDYDGDASDWLLTLVTAAAVRIDAVSTPDADGGPAGFGGGFWDTSIGLRYLRELDTAADRGVPTRRLFVLDHPHADPGFERIRDDQRTHRVASSRSCGASPRRRG</sequence>
<reference evidence="2 3" key="1">
    <citation type="submission" date="2019-07" db="EMBL/GenBank/DDBJ databases">
        <title>Cryptosporangium phraense sp. nov., isolated from plant litter.</title>
        <authorList>
            <person name="Suriyachadkun C."/>
        </authorList>
    </citation>
    <scope>NUCLEOTIDE SEQUENCE [LARGE SCALE GENOMIC DNA]</scope>
    <source>
        <strain evidence="2 3">A-T 5661</strain>
    </source>
</reference>
<feature type="region of interest" description="Disordered" evidence="1">
    <location>
        <begin position="136"/>
        <end position="162"/>
    </location>
</feature>
<dbReference type="RefSeq" id="WP_142709245.1">
    <property type="nucleotide sequence ID" value="NZ_VIRS01000042.1"/>
</dbReference>
<dbReference type="Proteomes" id="UP000317982">
    <property type="component" value="Unassembled WGS sequence"/>
</dbReference>
<accession>A0A545AGG3</accession>
<protein>
    <submittedName>
        <fullName evidence="2">Uncharacterized protein</fullName>
    </submittedName>
</protein>
<gene>
    <name evidence="2" type="ORF">FL583_35310</name>
</gene>
<proteinExistence type="predicted"/>
<evidence type="ECO:0000256" key="1">
    <source>
        <dbReference type="SAM" id="MobiDB-lite"/>
    </source>
</evidence>
<dbReference type="InParanoid" id="A0A545AGG3"/>
<organism evidence="2 3">
    <name type="scientific">Cryptosporangium phraense</name>
    <dbReference type="NCBI Taxonomy" id="2593070"/>
    <lineage>
        <taxon>Bacteria</taxon>
        <taxon>Bacillati</taxon>
        <taxon>Actinomycetota</taxon>
        <taxon>Actinomycetes</taxon>
        <taxon>Cryptosporangiales</taxon>
        <taxon>Cryptosporangiaceae</taxon>
        <taxon>Cryptosporangium</taxon>
    </lineage>
</organism>
<feature type="compositionally biased region" description="Basic and acidic residues" evidence="1">
    <location>
        <begin position="136"/>
        <end position="145"/>
    </location>
</feature>
<keyword evidence="3" id="KW-1185">Reference proteome</keyword>
<name>A0A545AGG3_9ACTN</name>